<dbReference type="Proteomes" id="UP000042527">
    <property type="component" value="Unassembled WGS sequence"/>
</dbReference>
<evidence type="ECO:0000313" key="2">
    <source>
        <dbReference type="Proteomes" id="UP000042527"/>
    </source>
</evidence>
<protein>
    <submittedName>
        <fullName evidence="1">Uncharacterized protein</fullName>
    </submittedName>
</protein>
<accession>A0A0B7GVA0</accession>
<keyword evidence="2" id="KW-1185">Reference proteome</keyword>
<reference evidence="2" key="1">
    <citation type="submission" date="2015-01" db="EMBL/GenBank/DDBJ databases">
        <authorList>
            <person name="Manzoor Shahid"/>
            <person name="Zubair Saima"/>
        </authorList>
    </citation>
    <scope>NUCLEOTIDE SEQUENCE [LARGE SCALE GENOMIC DNA]</scope>
    <source>
        <strain evidence="2">V1</strain>
    </source>
</reference>
<organism evidence="1 2">
    <name type="scientific">Treponema phagedenis</name>
    <dbReference type="NCBI Taxonomy" id="162"/>
    <lineage>
        <taxon>Bacteria</taxon>
        <taxon>Pseudomonadati</taxon>
        <taxon>Spirochaetota</taxon>
        <taxon>Spirochaetia</taxon>
        <taxon>Spirochaetales</taxon>
        <taxon>Treponemataceae</taxon>
        <taxon>Treponema</taxon>
    </lineage>
</organism>
<dbReference type="AlphaFoldDB" id="A0A0B7GVA0"/>
<dbReference type="EMBL" id="CDNC01000034">
    <property type="protein sequence ID" value="CEM62594.1"/>
    <property type="molecule type" value="Genomic_DNA"/>
</dbReference>
<gene>
    <name evidence="1" type="ORF">TPHV1_40097</name>
</gene>
<sequence>MKAAVLLKRRCCVEPRASVPVLILTTVSRLTVGMLNLQAIIANVPITNSNLFRKRYIKNIHKNFS</sequence>
<proteinExistence type="predicted"/>
<name>A0A0B7GVA0_TREPH</name>
<evidence type="ECO:0000313" key="1">
    <source>
        <dbReference type="EMBL" id="CEM62594.1"/>
    </source>
</evidence>